<dbReference type="Proteomes" id="UP000184231">
    <property type="component" value="Unassembled WGS sequence"/>
</dbReference>
<dbReference type="EMBL" id="FQYX01000001">
    <property type="protein sequence ID" value="SHI31568.1"/>
    <property type="molecule type" value="Genomic_DNA"/>
</dbReference>
<sequence>MFFWSSYGGIGKKLPTIFADKLPFDSYFAEETYCTQLGKLVDKVAIGFGPRIK</sequence>
<proteinExistence type="predicted"/>
<gene>
    <name evidence="1" type="ORF">SAMN04487911_10185</name>
</gene>
<accession>A0A1M6A526</accession>
<name>A0A1M6A526_9FLAO</name>
<dbReference type="STRING" id="558155.SAMN04487911_10185"/>
<organism evidence="1 2">
    <name type="scientific">Arenibacter nanhaiticus</name>
    <dbReference type="NCBI Taxonomy" id="558155"/>
    <lineage>
        <taxon>Bacteria</taxon>
        <taxon>Pseudomonadati</taxon>
        <taxon>Bacteroidota</taxon>
        <taxon>Flavobacteriia</taxon>
        <taxon>Flavobacteriales</taxon>
        <taxon>Flavobacteriaceae</taxon>
        <taxon>Arenibacter</taxon>
    </lineage>
</organism>
<protein>
    <submittedName>
        <fullName evidence="1">Uncharacterized protein</fullName>
    </submittedName>
</protein>
<evidence type="ECO:0000313" key="1">
    <source>
        <dbReference type="EMBL" id="SHI31568.1"/>
    </source>
</evidence>
<reference evidence="1 2" key="1">
    <citation type="submission" date="2016-11" db="EMBL/GenBank/DDBJ databases">
        <authorList>
            <person name="Jaros S."/>
            <person name="Januszkiewicz K."/>
            <person name="Wedrychowicz H."/>
        </authorList>
    </citation>
    <scope>NUCLEOTIDE SEQUENCE [LARGE SCALE GENOMIC DNA]</scope>
    <source>
        <strain evidence="1 2">CGMCC 1.8863</strain>
    </source>
</reference>
<dbReference type="AlphaFoldDB" id="A0A1M6A526"/>
<keyword evidence="2" id="KW-1185">Reference proteome</keyword>
<evidence type="ECO:0000313" key="2">
    <source>
        <dbReference type="Proteomes" id="UP000184231"/>
    </source>
</evidence>